<evidence type="ECO:0000256" key="6">
    <source>
        <dbReference type="ARBA" id="ARBA00023159"/>
    </source>
</evidence>
<keyword evidence="7" id="KW-0804">Transcription</keyword>
<dbReference type="InterPro" id="IPR031972">
    <property type="entry name" value="CSRNP_N"/>
</dbReference>
<reference evidence="10 11" key="2">
    <citation type="submission" date="2018-11" db="EMBL/GenBank/DDBJ databases">
        <authorList>
            <consortium name="Pathogen Informatics"/>
        </authorList>
    </citation>
    <scope>NUCLEOTIDE SEQUENCE [LARGE SCALE GENOMIC DNA]</scope>
</reference>
<accession>A0A0R3XBU0</accession>
<keyword evidence="6" id="KW-0010">Activator</keyword>
<dbReference type="WBParaSite" id="TTAC_0001101701-mRNA-1">
    <property type="protein sequence ID" value="TTAC_0001101701-mRNA-1"/>
    <property type="gene ID" value="TTAC_0001101701"/>
</dbReference>
<evidence type="ECO:0000256" key="4">
    <source>
        <dbReference type="ARBA" id="ARBA00023015"/>
    </source>
</evidence>
<evidence type="ECO:0000256" key="2">
    <source>
        <dbReference type="ARBA" id="ARBA00008548"/>
    </source>
</evidence>
<evidence type="ECO:0000313" key="10">
    <source>
        <dbReference type="EMBL" id="VDM35980.1"/>
    </source>
</evidence>
<organism evidence="12">
    <name type="scientific">Hydatigena taeniaeformis</name>
    <name type="common">Feline tapeworm</name>
    <name type="synonym">Taenia taeniaeformis</name>
    <dbReference type="NCBI Taxonomy" id="6205"/>
    <lineage>
        <taxon>Eukaryota</taxon>
        <taxon>Metazoa</taxon>
        <taxon>Spiralia</taxon>
        <taxon>Lophotrochozoa</taxon>
        <taxon>Platyhelminthes</taxon>
        <taxon>Cestoda</taxon>
        <taxon>Eucestoda</taxon>
        <taxon>Cyclophyllidea</taxon>
        <taxon>Taeniidae</taxon>
        <taxon>Hydatigera</taxon>
    </lineage>
</organism>
<dbReference type="AlphaFoldDB" id="A0A0R3XBU0"/>
<keyword evidence="4" id="KW-0805">Transcription regulation</keyword>
<sequence>MEGSVFSPNKHDCCLETCTSGKISDTENPPPTSSPPLDGKRVRFSRTQIFYFLRQQGYSSVPQRGGCSLGMAQTHFHSETYGVHQYRRMSCSGNEMNLDTFSGSTQLYPRGRRRKLNCNRMPLTPVEDSVNPGDARRVPLFFSPPKLSPQTDDTGDLDGFSCVGGTPPPPCLSPQNEPIGCEFSTDPELSSFWQTDLEASIDLSLTKVGEKKLLPIQPTVRSRMLKQAGVVNIDESDRWTCATLRNSRASVGCGCITSSCNSEACSCALAGVPCQVSW</sequence>
<evidence type="ECO:0000256" key="5">
    <source>
        <dbReference type="ARBA" id="ARBA00023125"/>
    </source>
</evidence>
<evidence type="ECO:0000256" key="8">
    <source>
        <dbReference type="ARBA" id="ARBA00023242"/>
    </source>
</evidence>
<name>A0A0R3XBU0_HYDTA</name>
<dbReference type="GO" id="GO:0000981">
    <property type="term" value="F:DNA-binding transcription factor activity, RNA polymerase II-specific"/>
    <property type="evidence" value="ECO:0007669"/>
    <property type="project" value="TreeGrafter"/>
</dbReference>
<evidence type="ECO:0000313" key="12">
    <source>
        <dbReference type="WBParaSite" id="TTAC_0001101701-mRNA-1"/>
    </source>
</evidence>
<evidence type="ECO:0000256" key="3">
    <source>
        <dbReference type="ARBA" id="ARBA00022703"/>
    </source>
</evidence>
<reference evidence="12" key="1">
    <citation type="submission" date="2017-02" db="UniProtKB">
        <authorList>
            <consortium name="WormBaseParasite"/>
        </authorList>
    </citation>
    <scope>IDENTIFICATION</scope>
</reference>
<keyword evidence="5" id="KW-0238">DNA-binding</keyword>
<evidence type="ECO:0000313" key="11">
    <source>
        <dbReference type="Proteomes" id="UP000274429"/>
    </source>
</evidence>
<evidence type="ECO:0000259" key="9">
    <source>
        <dbReference type="Pfam" id="PF16019"/>
    </source>
</evidence>
<comment type="subcellular location">
    <subcellularLocation>
        <location evidence="1">Nucleus</location>
    </subcellularLocation>
</comment>
<dbReference type="PRINTS" id="PR02031">
    <property type="entry name" value="CYSSERRICHNP"/>
</dbReference>
<dbReference type="GO" id="GO:0005634">
    <property type="term" value="C:nucleus"/>
    <property type="evidence" value="ECO:0007669"/>
    <property type="project" value="UniProtKB-SubCell"/>
</dbReference>
<feature type="domain" description="Cysteine/serine-rich nuclear protein N-terminal" evidence="9">
    <location>
        <begin position="211"/>
        <end position="276"/>
    </location>
</feature>
<gene>
    <name evidence="10" type="ORF">TTAC_LOCUS11000</name>
</gene>
<dbReference type="GO" id="GO:0006915">
    <property type="term" value="P:apoptotic process"/>
    <property type="evidence" value="ECO:0007669"/>
    <property type="project" value="UniProtKB-KW"/>
</dbReference>
<feature type="domain" description="Cysteine/serine-rich nuclear protein N-terminal" evidence="9">
    <location>
        <begin position="40"/>
        <end position="88"/>
    </location>
</feature>
<keyword evidence="3" id="KW-0053">Apoptosis</keyword>
<dbReference type="Proteomes" id="UP000274429">
    <property type="component" value="Unassembled WGS sequence"/>
</dbReference>
<keyword evidence="8" id="KW-0539">Nucleus</keyword>
<dbReference type="STRING" id="6205.A0A0R3XBU0"/>
<dbReference type="Pfam" id="PF16019">
    <property type="entry name" value="CSRNP_N"/>
    <property type="match status" value="2"/>
</dbReference>
<protein>
    <submittedName>
        <fullName evidence="12">CSRNP_N domain-containing protein</fullName>
    </submittedName>
</protein>
<keyword evidence="11" id="KW-1185">Reference proteome</keyword>
<evidence type="ECO:0000256" key="7">
    <source>
        <dbReference type="ARBA" id="ARBA00023163"/>
    </source>
</evidence>
<dbReference type="OrthoDB" id="5946974at2759"/>
<dbReference type="InterPro" id="IPR023260">
    <property type="entry name" value="Cys/Ser-rich_nuc_prot"/>
</dbReference>
<evidence type="ECO:0000256" key="1">
    <source>
        <dbReference type="ARBA" id="ARBA00004123"/>
    </source>
</evidence>
<proteinExistence type="inferred from homology"/>
<comment type="similarity">
    <text evidence="2">Belongs to the AXUD1 family.</text>
</comment>
<dbReference type="PANTHER" id="PTHR13580:SF9">
    <property type="entry name" value="AXIN1 UP-REGULATED 1, ISOFORM A"/>
    <property type="match status" value="1"/>
</dbReference>
<dbReference type="EMBL" id="UYWX01022709">
    <property type="protein sequence ID" value="VDM35980.1"/>
    <property type="molecule type" value="Genomic_DNA"/>
</dbReference>
<dbReference type="GO" id="GO:0043565">
    <property type="term" value="F:sequence-specific DNA binding"/>
    <property type="evidence" value="ECO:0007669"/>
    <property type="project" value="TreeGrafter"/>
</dbReference>
<dbReference type="PANTHER" id="PTHR13580">
    <property type="entry name" value="TGF-BETA INDUCED APOPTOSIS PROTEIN"/>
    <property type="match status" value="1"/>
</dbReference>